<evidence type="ECO:0000256" key="6">
    <source>
        <dbReference type="ARBA" id="ARBA00023033"/>
    </source>
</evidence>
<dbReference type="SUPFAM" id="SSF48264">
    <property type="entry name" value="Cytochrome P450"/>
    <property type="match status" value="1"/>
</dbReference>
<dbReference type="GO" id="GO:0004497">
    <property type="term" value="F:monooxygenase activity"/>
    <property type="evidence" value="ECO:0007669"/>
    <property type="project" value="UniProtKB-KW"/>
</dbReference>
<evidence type="ECO:0000256" key="2">
    <source>
        <dbReference type="ARBA" id="ARBA00022617"/>
    </source>
</evidence>
<proteinExistence type="inferred from homology"/>
<name>A0A8J3X6K6_9ACTN</name>
<dbReference type="AlphaFoldDB" id="A0A8J3X6K6"/>
<dbReference type="EMBL" id="BOON01000059">
    <property type="protein sequence ID" value="GII25818.1"/>
    <property type="molecule type" value="Genomic_DNA"/>
</dbReference>
<dbReference type="GO" id="GO:0020037">
    <property type="term" value="F:heme binding"/>
    <property type="evidence" value="ECO:0007669"/>
    <property type="project" value="InterPro"/>
</dbReference>
<dbReference type="RefSeq" id="WP_168118083.1">
    <property type="nucleotide sequence ID" value="NZ_BOON01000059.1"/>
</dbReference>
<dbReference type="InterPro" id="IPR001128">
    <property type="entry name" value="Cyt_P450"/>
</dbReference>
<dbReference type="GO" id="GO:0005506">
    <property type="term" value="F:iron ion binding"/>
    <property type="evidence" value="ECO:0007669"/>
    <property type="project" value="InterPro"/>
</dbReference>
<keyword evidence="3" id="KW-0479">Metal-binding</keyword>
<evidence type="ECO:0000313" key="7">
    <source>
        <dbReference type="EMBL" id="GII25818.1"/>
    </source>
</evidence>
<sequence length="421" mass="45510">MSDAAITDAATTDRGSALPAAPGDLAWYDRMREEGPVHRVTLPDGATVWLVTRYADVRQALADPRLSLDKRHARGGWRGFSLPAALDANLLNMDPPDHTRIRRLVGLAFTPRRVEALRPRIRQTADALVDGVATRIADDGVADLVAGYATPLPIAVICDLLGVPAEDRTDFRGWTDTMLATYAEPTAVRAAIENMRAFLARLLADKRHTPGDDLLSALISARDSAPTQTREDRLTEDELTSLAFLILFAGHETSVNLIGVIAAHLLTCDRDRQRVRRDPGALPALVEELLRVQPPAPLAIRRFAREDVTIGDATTGDPTNGSITIPAGDTVVLALASANRDPARFTDPTAVDLDRPDNAHLALGHGVHYCLGAALARVEAHVATEVLFGRLPGLALALPVEDVAWRPTFRTRGPVQLPVTY</sequence>
<keyword evidence="2" id="KW-0349">Heme</keyword>
<dbReference type="InterPro" id="IPR036396">
    <property type="entry name" value="Cyt_P450_sf"/>
</dbReference>
<dbReference type="PANTHER" id="PTHR46696">
    <property type="entry name" value="P450, PUTATIVE (EUROFUNG)-RELATED"/>
    <property type="match status" value="1"/>
</dbReference>
<dbReference type="CDD" id="cd11029">
    <property type="entry name" value="CYP107-like"/>
    <property type="match status" value="1"/>
</dbReference>
<dbReference type="Gene3D" id="1.10.630.10">
    <property type="entry name" value="Cytochrome P450"/>
    <property type="match status" value="1"/>
</dbReference>
<keyword evidence="6" id="KW-0503">Monooxygenase</keyword>
<dbReference type="FunFam" id="1.10.630.10:FF:000018">
    <property type="entry name" value="Cytochrome P450 monooxygenase"/>
    <property type="match status" value="1"/>
</dbReference>
<evidence type="ECO:0000256" key="5">
    <source>
        <dbReference type="ARBA" id="ARBA00023004"/>
    </source>
</evidence>
<evidence type="ECO:0000256" key="3">
    <source>
        <dbReference type="ARBA" id="ARBA00022723"/>
    </source>
</evidence>
<dbReference type="PANTHER" id="PTHR46696:SF1">
    <property type="entry name" value="CYTOCHROME P450 YJIB-RELATED"/>
    <property type="match status" value="1"/>
</dbReference>
<gene>
    <name evidence="7" type="ORF">Pme01_54150</name>
</gene>
<reference evidence="7" key="1">
    <citation type="submission" date="2021-01" db="EMBL/GenBank/DDBJ databases">
        <title>Whole genome shotgun sequence of Planosporangium mesophilum NBRC 109066.</title>
        <authorList>
            <person name="Komaki H."/>
            <person name="Tamura T."/>
        </authorList>
    </citation>
    <scope>NUCLEOTIDE SEQUENCE</scope>
    <source>
        <strain evidence="7">NBRC 109066</strain>
    </source>
</reference>
<dbReference type="PRINTS" id="PR00359">
    <property type="entry name" value="BP450"/>
</dbReference>
<dbReference type="InterPro" id="IPR002397">
    <property type="entry name" value="Cyt_P450_B"/>
</dbReference>
<accession>A0A8J3X6K6</accession>
<protein>
    <submittedName>
        <fullName evidence="7">Cytochrome P450 hydroxylase</fullName>
    </submittedName>
</protein>
<evidence type="ECO:0000256" key="4">
    <source>
        <dbReference type="ARBA" id="ARBA00023002"/>
    </source>
</evidence>
<keyword evidence="5" id="KW-0408">Iron</keyword>
<keyword evidence="4" id="KW-0560">Oxidoreductase</keyword>
<organism evidence="7 8">
    <name type="scientific">Planosporangium mesophilum</name>
    <dbReference type="NCBI Taxonomy" id="689768"/>
    <lineage>
        <taxon>Bacteria</taxon>
        <taxon>Bacillati</taxon>
        <taxon>Actinomycetota</taxon>
        <taxon>Actinomycetes</taxon>
        <taxon>Micromonosporales</taxon>
        <taxon>Micromonosporaceae</taxon>
        <taxon>Planosporangium</taxon>
    </lineage>
</organism>
<evidence type="ECO:0000313" key="8">
    <source>
        <dbReference type="Proteomes" id="UP000599074"/>
    </source>
</evidence>
<comment type="caution">
    <text evidence="7">The sequence shown here is derived from an EMBL/GenBank/DDBJ whole genome shotgun (WGS) entry which is preliminary data.</text>
</comment>
<dbReference type="GO" id="GO:0017000">
    <property type="term" value="P:antibiotic biosynthetic process"/>
    <property type="evidence" value="ECO:0007669"/>
    <property type="project" value="UniProtKB-ARBA"/>
</dbReference>
<dbReference type="Pfam" id="PF00067">
    <property type="entry name" value="p450"/>
    <property type="match status" value="1"/>
</dbReference>
<keyword evidence="8" id="KW-1185">Reference proteome</keyword>
<evidence type="ECO:0000256" key="1">
    <source>
        <dbReference type="ARBA" id="ARBA00010617"/>
    </source>
</evidence>
<dbReference type="Proteomes" id="UP000599074">
    <property type="component" value="Unassembled WGS sequence"/>
</dbReference>
<comment type="similarity">
    <text evidence="1">Belongs to the cytochrome P450 family.</text>
</comment>
<dbReference type="GO" id="GO:0016705">
    <property type="term" value="F:oxidoreductase activity, acting on paired donors, with incorporation or reduction of molecular oxygen"/>
    <property type="evidence" value="ECO:0007669"/>
    <property type="project" value="InterPro"/>
</dbReference>